<keyword evidence="2" id="KW-0245">EGF-like domain</keyword>
<gene>
    <name evidence="4" type="ORF">pdam_00023812</name>
</gene>
<dbReference type="PROSITE" id="PS00010">
    <property type="entry name" value="ASX_HYDROXYL"/>
    <property type="match status" value="1"/>
</dbReference>
<comment type="caution">
    <text evidence="4">The sequence shown here is derived from an EMBL/GenBank/DDBJ whole genome shotgun (WGS) entry which is preliminary data.</text>
</comment>
<organism evidence="4 5">
    <name type="scientific">Pocillopora damicornis</name>
    <name type="common">Cauliflower coral</name>
    <name type="synonym">Millepora damicornis</name>
    <dbReference type="NCBI Taxonomy" id="46731"/>
    <lineage>
        <taxon>Eukaryota</taxon>
        <taxon>Metazoa</taxon>
        <taxon>Cnidaria</taxon>
        <taxon>Anthozoa</taxon>
        <taxon>Hexacorallia</taxon>
        <taxon>Scleractinia</taxon>
        <taxon>Astrocoeniina</taxon>
        <taxon>Pocilloporidae</taxon>
        <taxon>Pocillopora</taxon>
    </lineage>
</organism>
<dbReference type="SUPFAM" id="SSF57196">
    <property type="entry name" value="EGF/Laminin"/>
    <property type="match status" value="1"/>
</dbReference>
<dbReference type="Gene3D" id="2.10.25.10">
    <property type="entry name" value="Laminin"/>
    <property type="match status" value="1"/>
</dbReference>
<feature type="non-terminal residue" evidence="4">
    <location>
        <position position="454"/>
    </location>
</feature>
<evidence type="ECO:0000313" key="4">
    <source>
        <dbReference type="EMBL" id="RMX37638.1"/>
    </source>
</evidence>
<dbReference type="InterPro" id="IPR000152">
    <property type="entry name" value="EGF-type_Asp/Asn_hydroxyl_site"/>
</dbReference>
<reference evidence="4 5" key="1">
    <citation type="journal article" date="2018" name="Sci. Rep.">
        <title>Comparative analysis of the Pocillopora damicornis genome highlights role of immune system in coral evolution.</title>
        <authorList>
            <person name="Cunning R."/>
            <person name="Bay R.A."/>
            <person name="Gillette P."/>
            <person name="Baker A.C."/>
            <person name="Traylor-Knowles N."/>
        </authorList>
    </citation>
    <scope>NUCLEOTIDE SEQUENCE [LARGE SCALE GENOMIC DNA]</scope>
    <source>
        <strain evidence="4">RSMAS</strain>
        <tissue evidence="4">Whole animal</tissue>
    </source>
</reference>
<protein>
    <recommendedName>
        <fullName evidence="3">EGF-like domain-containing protein</fullName>
    </recommendedName>
</protein>
<dbReference type="CDD" id="cd00054">
    <property type="entry name" value="EGF_CA"/>
    <property type="match status" value="1"/>
</dbReference>
<proteinExistence type="predicted"/>
<evidence type="ECO:0000256" key="1">
    <source>
        <dbReference type="ARBA" id="ARBA00023157"/>
    </source>
</evidence>
<feature type="domain" description="EGF-like" evidence="3">
    <location>
        <begin position="1"/>
        <end position="40"/>
    </location>
</feature>
<dbReference type="OrthoDB" id="5985990at2759"/>
<keyword evidence="1" id="KW-1015">Disulfide bond</keyword>
<dbReference type="InterPro" id="IPR000742">
    <property type="entry name" value="EGF"/>
</dbReference>
<dbReference type="AlphaFoldDB" id="A0A3M6T8L8"/>
<keyword evidence="5" id="KW-1185">Reference proteome</keyword>
<sequence>IDECANSSIICGVNATCVNTNSSYGCSCKEGSVGDGGGCSDDGCRHIVWSQPEQDRVMQGHEIRSVEVPHEGSCRVICFLEPNCVSINVRPTTRGGNYICELNNATGGNESSSVLQSKEGHIYVAIELNNATDDNKGSRVLQSKKDYIYLGIEVVRTETGNCNETMFRKRWDVTEFTGQYAQVRLYAIHFSSDRNKVINYKSFCVCYYEKVVRNKTGEECRSIVFKEPLKGKVIEGHLIRLVEVPHQGRCNVLCYVEPNCVSINLGPSQGGNYICELNNASDESPGSSVLQSKQDYTHLSIEVKLVEVPHQGRCNVLCYMEPNCVSINLGPSQGGNYICELNSASDESPGSSVLQSKQDYTHLSIETFIIRSPFVLNRIHAAAVLVSTMELVMLDTPIKDFVANVLQGSLAHTAIKPAALTLKMESVVRNETGNCSESMYRKSSNVEELIGQHA</sequence>
<evidence type="ECO:0000256" key="2">
    <source>
        <dbReference type="PROSITE-ProRule" id="PRU00076"/>
    </source>
</evidence>
<dbReference type="PROSITE" id="PS50026">
    <property type="entry name" value="EGF_3"/>
    <property type="match status" value="1"/>
</dbReference>
<name>A0A3M6T8L8_POCDA</name>
<comment type="caution">
    <text evidence="2">Lacks conserved residue(s) required for the propagation of feature annotation.</text>
</comment>
<dbReference type="EMBL" id="RCHS01004090">
    <property type="protein sequence ID" value="RMX37638.1"/>
    <property type="molecule type" value="Genomic_DNA"/>
</dbReference>
<evidence type="ECO:0000259" key="3">
    <source>
        <dbReference type="PROSITE" id="PS50026"/>
    </source>
</evidence>
<accession>A0A3M6T8L8</accession>
<evidence type="ECO:0000313" key="5">
    <source>
        <dbReference type="Proteomes" id="UP000275408"/>
    </source>
</evidence>
<dbReference type="Proteomes" id="UP000275408">
    <property type="component" value="Unassembled WGS sequence"/>
</dbReference>
<feature type="non-terminal residue" evidence="4">
    <location>
        <position position="1"/>
    </location>
</feature>